<dbReference type="AlphaFoldDB" id="A0A5B7IEH3"/>
<proteinExistence type="predicted"/>
<protein>
    <submittedName>
        <fullName evidence="1">Uncharacterized protein</fullName>
    </submittedName>
</protein>
<organism evidence="1 2">
    <name type="scientific">Portunus trituberculatus</name>
    <name type="common">Swimming crab</name>
    <name type="synonym">Neptunus trituberculatus</name>
    <dbReference type="NCBI Taxonomy" id="210409"/>
    <lineage>
        <taxon>Eukaryota</taxon>
        <taxon>Metazoa</taxon>
        <taxon>Ecdysozoa</taxon>
        <taxon>Arthropoda</taxon>
        <taxon>Crustacea</taxon>
        <taxon>Multicrustacea</taxon>
        <taxon>Malacostraca</taxon>
        <taxon>Eumalacostraca</taxon>
        <taxon>Eucarida</taxon>
        <taxon>Decapoda</taxon>
        <taxon>Pleocyemata</taxon>
        <taxon>Brachyura</taxon>
        <taxon>Eubrachyura</taxon>
        <taxon>Portunoidea</taxon>
        <taxon>Portunidae</taxon>
        <taxon>Portuninae</taxon>
        <taxon>Portunus</taxon>
    </lineage>
</organism>
<reference evidence="1 2" key="1">
    <citation type="submission" date="2019-05" db="EMBL/GenBank/DDBJ databases">
        <title>Another draft genome of Portunus trituberculatus and its Hox gene families provides insights of decapod evolution.</title>
        <authorList>
            <person name="Jeong J.-H."/>
            <person name="Song I."/>
            <person name="Kim S."/>
            <person name="Choi T."/>
            <person name="Kim D."/>
            <person name="Ryu S."/>
            <person name="Kim W."/>
        </authorList>
    </citation>
    <scope>NUCLEOTIDE SEQUENCE [LARGE SCALE GENOMIC DNA]</scope>
    <source>
        <tissue evidence="1">Muscle</tissue>
    </source>
</reference>
<keyword evidence="2" id="KW-1185">Reference proteome</keyword>
<evidence type="ECO:0000313" key="1">
    <source>
        <dbReference type="EMBL" id="MPC83791.1"/>
    </source>
</evidence>
<dbReference type="EMBL" id="VSRR010063507">
    <property type="protein sequence ID" value="MPC83791.1"/>
    <property type="molecule type" value="Genomic_DNA"/>
</dbReference>
<comment type="caution">
    <text evidence="1">The sequence shown here is derived from an EMBL/GenBank/DDBJ whole genome shotgun (WGS) entry which is preliminary data.</text>
</comment>
<name>A0A5B7IEH3_PORTR</name>
<gene>
    <name evidence="1" type="ORF">E2C01_078507</name>
</gene>
<accession>A0A5B7IEH3</accession>
<dbReference type="Proteomes" id="UP000324222">
    <property type="component" value="Unassembled WGS sequence"/>
</dbReference>
<evidence type="ECO:0000313" key="2">
    <source>
        <dbReference type="Proteomes" id="UP000324222"/>
    </source>
</evidence>
<sequence length="62" mass="7265">MTFLKRGKSILYCKVLKFTRISESNVTFNWCIRICDGNTHCYASKNFIVTHHSRFNAFSIDT</sequence>